<dbReference type="Proteomes" id="UP000829542">
    <property type="component" value="Chromosome"/>
</dbReference>
<dbReference type="InterPro" id="IPR026040">
    <property type="entry name" value="HyI-like"/>
</dbReference>
<dbReference type="InterPro" id="IPR053398">
    <property type="entry name" value="HPT_OtnI_isomerases"/>
</dbReference>
<dbReference type="InterPro" id="IPR036237">
    <property type="entry name" value="Xyl_isomerase-like_sf"/>
</dbReference>
<name>A0ABY3WWE8_9GAMM</name>
<evidence type="ECO:0000313" key="4">
    <source>
        <dbReference type="EMBL" id="UNM94958.1"/>
    </source>
</evidence>
<sequence>MPKFAANLSMMFQEVDFLDRFEKAAKAGFEAVEFLFPYEYDKAQLAALLEKYQLKQVLFNTAPGDVSKGEWGLTAIPGREADAREMIDSALEYAIALKCKRVHVMAGVVPEGADKALYRHTFIENMRYASEKFKAHNLEVVIEALSPPIKPNYLFHSQHEAVALLKEIDRENVGLQYDFFHAQLVDGNIANFLQDHIGLIKHIQIASVPYRHEPDQGELNYCWLFGLLDELGYNGWVGCEYKPKTTTEAGLNWFNKYRSAKTVEKILDHLELQ</sequence>
<dbReference type="Pfam" id="PF01261">
    <property type="entry name" value="AP_endonuc_2"/>
    <property type="match status" value="1"/>
</dbReference>
<dbReference type="PIRSF" id="PIRSF006241">
    <property type="entry name" value="HyI"/>
    <property type="match status" value="1"/>
</dbReference>
<keyword evidence="1 2" id="KW-0413">Isomerase</keyword>
<dbReference type="GO" id="GO:0016853">
    <property type="term" value="F:isomerase activity"/>
    <property type="evidence" value="ECO:0007669"/>
    <property type="project" value="UniProtKB-KW"/>
</dbReference>
<dbReference type="SUPFAM" id="SSF51658">
    <property type="entry name" value="Xylose isomerase-like"/>
    <property type="match status" value="1"/>
</dbReference>
<evidence type="ECO:0000259" key="3">
    <source>
        <dbReference type="Pfam" id="PF01261"/>
    </source>
</evidence>
<evidence type="ECO:0000256" key="2">
    <source>
        <dbReference type="PIRNR" id="PIRNR006241"/>
    </source>
</evidence>
<feature type="domain" description="Xylose isomerase-like TIM barrel" evidence="3">
    <location>
        <begin position="21"/>
        <end position="256"/>
    </location>
</feature>
<dbReference type="Gene3D" id="3.20.20.150">
    <property type="entry name" value="Divalent-metal-dependent TIM barrel enzymes"/>
    <property type="match status" value="1"/>
</dbReference>
<dbReference type="PANTHER" id="PTHR43489">
    <property type="entry name" value="ISOMERASE"/>
    <property type="match status" value="1"/>
</dbReference>
<reference evidence="4 5" key="1">
    <citation type="submission" date="2022-03" db="EMBL/GenBank/DDBJ databases">
        <title>Ignatzschineria rhizosphaerae HR5S32.</title>
        <authorList>
            <person name="Sun J.Q."/>
            <person name="Feng J.Y."/>
        </authorList>
    </citation>
    <scope>NUCLEOTIDE SEQUENCE [LARGE SCALE GENOMIC DNA]</scope>
    <source>
        <strain evidence="4 5">HR5S32</strain>
    </source>
</reference>
<dbReference type="InterPro" id="IPR050417">
    <property type="entry name" value="Sugar_Epim/Isomerase"/>
</dbReference>
<organism evidence="4 5">
    <name type="scientific">Ignatzschineria rhizosphaerae</name>
    <dbReference type="NCBI Taxonomy" id="2923279"/>
    <lineage>
        <taxon>Bacteria</taxon>
        <taxon>Pseudomonadati</taxon>
        <taxon>Pseudomonadota</taxon>
        <taxon>Gammaproteobacteria</taxon>
        <taxon>Cardiobacteriales</taxon>
        <taxon>Ignatzschineriaceae</taxon>
        <taxon>Ignatzschineria</taxon>
    </lineage>
</organism>
<accession>A0ABY3WWE8</accession>
<comment type="similarity">
    <text evidence="2">Belongs to the hyi family.</text>
</comment>
<gene>
    <name evidence="4" type="ORF">MMG00_06810</name>
</gene>
<keyword evidence="5" id="KW-1185">Reference proteome</keyword>
<evidence type="ECO:0000256" key="1">
    <source>
        <dbReference type="ARBA" id="ARBA00023235"/>
    </source>
</evidence>
<dbReference type="InterPro" id="IPR013022">
    <property type="entry name" value="Xyl_isomerase-like_TIM-brl"/>
</dbReference>
<dbReference type="EMBL" id="CP093379">
    <property type="protein sequence ID" value="UNM94958.1"/>
    <property type="molecule type" value="Genomic_DNA"/>
</dbReference>
<dbReference type="RefSeq" id="WP_242146723.1">
    <property type="nucleotide sequence ID" value="NZ_CP093379.1"/>
</dbReference>
<proteinExistence type="inferred from homology"/>
<dbReference type="PANTHER" id="PTHR43489:SF6">
    <property type="entry name" value="HYDROXYPYRUVATE ISOMERASE-RELATED"/>
    <property type="match status" value="1"/>
</dbReference>
<protein>
    <submittedName>
        <fullName evidence="4">Hydroxypyruvate isomerase family protein</fullName>
    </submittedName>
</protein>
<dbReference type="NCBIfam" id="NF043033">
    <property type="entry name" value="OxoTetrIsom"/>
    <property type="match status" value="1"/>
</dbReference>
<evidence type="ECO:0000313" key="5">
    <source>
        <dbReference type="Proteomes" id="UP000829542"/>
    </source>
</evidence>